<keyword evidence="2" id="KW-1185">Reference proteome</keyword>
<organism evidence="1 2">
    <name type="scientific">Paramuricea clavata</name>
    <name type="common">Red gorgonian</name>
    <name type="synonym">Violescent sea-whip</name>
    <dbReference type="NCBI Taxonomy" id="317549"/>
    <lineage>
        <taxon>Eukaryota</taxon>
        <taxon>Metazoa</taxon>
        <taxon>Cnidaria</taxon>
        <taxon>Anthozoa</taxon>
        <taxon>Octocorallia</taxon>
        <taxon>Malacalcyonacea</taxon>
        <taxon>Plexauridae</taxon>
        <taxon>Paramuricea</taxon>
    </lineage>
</organism>
<evidence type="ECO:0000313" key="2">
    <source>
        <dbReference type="Proteomes" id="UP001152795"/>
    </source>
</evidence>
<accession>A0A6S7K955</accession>
<proteinExistence type="predicted"/>
<reference evidence="1" key="1">
    <citation type="submission" date="2020-04" db="EMBL/GenBank/DDBJ databases">
        <authorList>
            <person name="Alioto T."/>
            <person name="Alioto T."/>
            <person name="Gomez Garrido J."/>
        </authorList>
    </citation>
    <scope>NUCLEOTIDE SEQUENCE</scope>
    <source>
        <strain evidence="1">A484AB</strain>
    </source>
</reference>
<comment type="caution">
    <text evidence="1">The sequence shown here is derived from an EMBL/GenBank/DDBJ whole genome shotgun (WGS) entry which is preliminary data.</text>
</comment>
<dbReference type="Gene3D" id="2.60.120.560">
    <property type="entry name" value="Exo-inulinase, domain 1"/>
    <property type="match status" value="3"/>
</dbReference>
<protein>
    <submittedName>
        <fullName evidence="1">Uncharacterized protein</fullName>
    </submittedName>
</protein>
<evidence type="ECO:0000313" key="1">
    <source>
        <dbReference type="EMBL" id="CAB4024693.1"/>
    </source>
</evidence>
<gene>
    <name evidence="1" type="ORF">PACLA_8A083278</name>
</gene>
<dbReference type="OrthoDB" id="5945635at2759"/>
<name>A0A6S7K955_PARCT</name>
<dbReference type="EMBL" id="CACRXK020013178">
    <property type="protein sequence ID" value="CAB4024693.1"/>
    <property type="molecule type" value="Genomic_DNA"/>
</dbReference>
<dbReference type="Proteomes" id="UP001152795">
    <property type="component" value="Unassembled WGS sequence"/>
</dbReference>
<sequence>MKNTHTMNCYLSNLSYFVLLALLARQGDCQYSSSRCRVPIKQTSGHFVLDANHGSWPGSGFCQAISTKSIQTNSYRVEAQLLNHKGWRGVNSGHLGLIYNAKDWRNYDFVYFRPHSKNGCFQTGYTVNGVPTFTNGISAACPGQNPPLGGQWFDVRIEVNNNKAKIYLAGKLVRQVTPRYPGKGQGGVLVANGYKNIAYFRNFDITHYHNDYLITSCVVASSGTAGSHFVLDANHGSWPASGFCSALNDKDTLNSNKYAISAQLFNKVGWNGANSGHLGLLYNAKDENNYDFVYFRPHSSNGCFQTGYTVNGVPKFTNGISAACPGQNPPLGGQWFDVRIEVNNNKAKIYLAGKLVRQVTPRYPGKGQGGVLVANGYKNIAYFRNFDITYYDNDYLIRSCVVKNSGSFGNHIVLDANHGTWPASGFCSALNEGSVLSGVHYVVSAELFNKVGWNGVNSGHLGLLYNTKDEKNYDFVYFRPHSSNGCFQTGYTVNGVPKFTNGISAACPGQNPPLGGQWFDVRIEVNNNKAKIYLAGKLVRQVTPRYPTKGQGGVLVANGYKNVAYFRSYKICSN</sequence>
<dbReference type="AlphaFoldDB" id="A0A6S7K955"/>